<sequence length="178" mass="20442">MSLKFSPIDFYKELESSLPTSTEDQRKVWATAIIEKSIAIKDLSGLLKGEQKIASRFLWLLGRIGMSNPNTLFVELPFLLDFCDQVNPIYKMSFANFWLIAGVPPENEGKAIDLSFKWLLSADTNVTIKSRSLSVLFKLTKKYPELKNELKFCLEDQMDKHSNEFRKKATKILLEISQ</sequence>
<evidence type="ECO:0000313" key="2">
    <source>
        <dbReference type="Proteomes" id="UP000535020"/>
    </source>
</evidence>
<comment type="caution">
    <text evidence="1">The sequence shown here is derived from an EMBL/GenBank/DDBJ whole genome shotgun (WGS) entry which is preliminary data.</text>
</comment>
<evidence type="ECO:0000313" key="1">
    <source>
        <dbReference type="EMBL" id="NYA69633.1"/>
    </source>
</evidence>
<gene>
    <name evidence="1" type="ORF">HZF10_01780</name>
</gene>
<proteinExistence type="predicted"/>
<dbReference type="Proteomes" id="UP000535020">
    <property type="component" value="Unassembled WGS sequence"/>
</dbReference>
<dbReference type="EMBL" id="JACBJI010000001">
    <property type="protein sequence ID" value="NYA69633.1"/>
    <property type="molecule type" value="Genomic_DNA"/>
</dbReference>
<organism evidence="1 2">
    <name type="scientific">Flavobacterium agri</name>
    <dbReference type="NCBI Taxonomy" id="2743471"/>
    <lineage>
        <taxon>Bacteria</taxon>
        <taxon>Pseudomonadati</taxon>
        <taxon>Bacteroidota</taxon>
        <taxon>Flavobacteriia</taxon>
        <taxon>Flavobacteriales</taxon>
        <taxon>Flavobacteriaceae</taxon>
        <taxon>Flavobacterium</taxon>
    </lineage>
</organism>
<reference evidence="1 2" key="1">
    <citation type="submission" date="2020-07" db="EMBL/GenBank/DDBJ databases">
        <authorList>
            <person name="Sun Q."/>
        </authorList>
    </citation>
    <scope>NUCLEOTIDE SEQUENCE [LARGE SCALE GENOMIC DNA]</scope>
    <source>
        <strain evidence="1 2">MAH-1</strain>
    </source>
</reference>
<evidence type="ECO:0008006" key="3">
    <source>
        <dbReference type="Google" id="ProtNLM"/>
    </source>
</evidence>
<accession>A0A7Y9C5Q9</accession>
<dbReference type="AlphaFoldDB" id="A0A7Y9C5Q9"/>
<name>A0A7Y9C5Q9_9FLAO</name>
<dbReference type="RefSeq" id="WP_176004457.1">
    <property type="nucleotide sequence ID" value="NZ_JABWMI010000003.1"/>
</dbReference>
<keyword evidence="2" id="KW-1185">Reference proteome</keyword>
<protein>
    <recommendedName>
        <fullName evidence="3">DNA alkylation repair enzyme</fullName>
    </recommendedName>
</protein>